<comment type="caution">
    <text evidence="1">The sequence shown here is derived from an EMBL/GenBank/DDBJ whole genome shotgun (WGS) entry which is preliminary data.</text>
</comment>
<dbReference type="RefSeq" id="WP_128319814.1">
    <property type="nucleotide sequence ID" value="NZ_JAUBKS010000005.1"/>
</dbReference>
<sequence>MKTFKQMKAQIDFCQTDDFFLEYLQRLMAAEVIQINDGDIDVNSKTLSDDFCERLANVYGVNLDEELNLATPDKEK</sequence>
<evidence type="ECO:0000313" key="1">
    <source>
        <dbReference type="EMBL" id="RWT22491.1"/>
    </source>
</evidence>
<accession>A0A443VMK7</accession>
<protein>
    <submittedName>
        <fullName evidence="1">Uncharacterized protein</fullName>
    </submittedName>
</protein>
<evidence type="ECO:0000313" key="2">
    <source>
        <dbReference type="Proteomes" id="UP000288843"/>
    </source>
</evidence>
<organism evidence="1 2">
    <name type="scientific">Raoultella planticola</name>
    <name type="common">Klebsiella planticola</name>
    <dbReference type="NCBI Taxonomy" id="575"/>
    <lineage>
        <taxon>Bacteria</taxon>
        <taxon>Pseudomonadati</taxon>
        <taxon>Pseudomonadota</taxon>
        <taxon>Gammaproteobacteria</taxon>
        <taxon>Enterobacterales</taxon>
        <taxon>Enterobacteriaceae</taxon>
        <taxon>Klebsiella/Raoultella group</taxon>
        <taxon>Raoultella</taxon>
    </lineage>
</organism>
<gene>
    <name evidence="1" type="ORF">DN603_14020</name>
</gene>
<dbReference type="EMBL" id="QKOX01000012">
    <property type="protein sequence ID" value="RWT22491.1"/>
    <property type="molecule type" value="Genomic_DNA"/>
</dbReference>
<name>A0A443VMK7_RAOPL</name>
<dbReference type="Proteomes" id="UP000288843">
    <property type="component" value="Unassembled WGS sequence"/>
</dbReference>
<dbReference type="AlphaFoldDB" id="A0A443VMK7"/>
<reference evidence="1 2" key="1">
    <citation type="submission" date="2018-06" db="EMBL/GenBank/DDBJ databases">
        <title>Carbapenemase-producing Enterobacteriaceae present in wastewater treatment plant effluent and nearby surface waters in the US.</title>
        <authorList>
            <person name="Mathys D.A."/>
            <person name="Mollenkopf D.F."/>
            <person name="Feicht S.M."/>
            <person name="Adams R.J."/>
            <person name="Albers A.L."/>
            <person name="Stuever D.M."/>
            <person name="Daniels J.B."/>
            <person name="Wittum T.E."/>
        </authorList>
    </citation>
    <scope>NUCLEOTIDE SEQUENCE [LARGE SCALE GENOMIC DNA]</scope>
    <source>
        <strain evidence="1 2">GEO_47_Down_B</strain>
    </source>
</reference>
<proteinExistence type="predicted"/>